<sequence>MAAVKIAVLLAVTTLFAPAGAADPQPAQLATEAQCWPCYSSCMHTCDDGHGVTPAPDVNRSQPAAHPAVDNGAAAASVPVNSTDGTAVVVHSTVGTLAAIHKTDGSGAPIADGYDDYKGGNKSDGEGYYEKYFECKKKCIVDCYKDLPPVCYKMCISETCLTLPPCKRGDWYKACGNKCFHNQPYPGPNPGPKPTPPPPTPPKPVPPPPKAGAEGEAKDAVPVTGY</sequence>
<evidence type="ECO:0000313" key="3">
    <source>
        <dbReference type="EMBL" id="VAI41703.1"/>
    </source>
</evidence>
<dbReference type="AlphaFoldDB" id="A0A9R0XRT7"/>
<evidence type="ECO:0000313" key="4">
    <source>
        <dbReference type="Proteomes" id="UP000324705"/>
    </source>
</evidence>
<proteinExistence type="predicted"/>
<evidence type="ECO:0000256" key="1">
    <source>
        <dbReference type="SAM" id="MobiDB-lite"/>
    </source>
</evidence>
<feature type="chain" id="PRO_5040282065" evidence="2">
    <location>
        <begin position="22"/>
        <end position="226"/>
    </location>
</feature>
<evidence type="ECO:0000256" key="2">
    <source>
        <dbReference type="SAM" id="SignalP"/>
    </source>
</evidence>
<keyword evidence="4" id="KW-1185">Reference proteome</keyword>
<feature type="compositionally biased region" description="Pro residues" evidence="1">
    <location>
        <begin position="186"/>
        <end position="210"/>
    </location>
</feature>
<reference evidence="3 4" key="1">
    <citation type="submission" date="2017-09" db="EMBL/GenBank/DDBJ databases">
        <authorList>
            <consortium name="International Durum Wheat Genome Sequencing Consortium (IDWGSC)"/>
            <person name="Milanesi L."/>
        </authorList>
    </citation>
    <scope>NUCLEOTIDE SEQUENCE [LARGE SCALE GENOMIC DNA]</scope>
    <source>
        <strain evidence="4">cv. Svevo</strain>
    </source>
</reference>
<dbReference type="Proteomes" id="UP000324705">
    <property type="component" value="Chromosome 6A"/>
</dbReference>
<dbReference type="EMBL" id="LT934121">
    <property type="protein sequence ID" value="VAI41703.1"/>
    <property type="molecule type" value="Genomic_DNA"/>
</dbReference>
<dbReference type="Gramene" id="TRITD6Av1G005350.1">
    <property type="protein sequence ID" value="TRITD6Av1G005350.1"/>
    <property type="gene ID" value="TRITD6Av1G005350"/>
</dbReference>
<gene>
    <name evidence="3" type="ORF">TRITD_6Av1G005350</name>
</gene>
<name>A0A9R0XRT7_TRITD</name>
<dbReference type="OMA" id="DECKNGC"/>
<protein>
    <submittedName>
        <fullName evidence="3">Uncharacterized protein</fullName>
    </submittedName>
</protein>
<keyword evidence="2" id="KW-0732">Signal</keyword>
<accession>A0A9R0XRT7</accession>
<feature type="region of interest" description="Disordered" evidence="1">
    <location>
        <begin position="186"/>
        <end position="226"/>
    </location>
</feature>
<organism evidence="3 4">
    <name type="scientific">Triticum turgidum subsp. durum</name>
    <name type="common">Durum wheat</name>
    <name type="synonym">Triticum durum</name>
    <dbReference type="NCBI Taxonomy" id="4567"/>
    <lineage>
        <taxon>Eukaryota</taxon>
        <taxon>Viridiplantae</taxon>
        <taxon>Streptophyta</taxon>
        <taxon>Embryophyta</taxon>
        <taxon>Tracheophyta</taxon>
        <taxon>Spermatophyta</taxon>
        <taxon>Magnoliopsida</taxon>
        <taxon>Liliopsida</taxon>
        <taxon>Poales</taxon>
        <taxon>Poaceae</taxon>
        <taxon>BOP clade</taxon>
        <taxon>Pooideae</taxon>
        <taxon>Triticodae</taxon>
        <taxon>Triticeae</taxon>
        <taxon>Triticinae</taxon>
        <taxon>Triticum</taxon>
    </lineage>
</organism>
<feature type="signal peptide" evidence="2">
    <location>
        <begin position="1"/>
        <end position="21"/>
    </location>
</feature>